<evidence type="ECO:0000313" key="1">
    <source>
        <dbReference type="EMBL" id="EER40008.1"/>
    </source>
</evidence>
<gene>
    <name evidence="1" type="ORF">HCDG_06230</name>
</gene>
<dbReference type="VEuPathDB" id="FungiDB:HCDG_06230"/>
<organism evidence="1 2">
    <name type="scientific">Ajellomyces capsulatus (strain H143)</name>
    <name type="common">Darling's disease fungus</name>
    <name type="synonym">Histoplasma capsulatum</name>
    <dbReference type="NCBI Taxonomy" id="544712"/>
    <lineage>
        <taxon>Eukaryota</taxon>
        <taxon>Fungi</taxon>
        <taxon>Dikarya</taxon>
        <taxon>Ascomycota</taxon>
        <taxon>Pezizomycotina</taxon>
        <taxon>Eurotiomycetes</taxon>
        <taxon>Eurotiomycetidae</taxon>
        <taxon>Onygenales</taxon>
        <taxon>Ajellomycetaceae</taxon>
        <taxon>Histoplasma</taxon>
    </lineage>
</organism>
<name>C6HI80_AJECH</name>
<dbReference type="AlphaFoldDB" id="C6HI80"/>
<reference evidence="2" key="1">
    <citation type="submission" date="2009-05" db="EMBL/GenBank/DDBJ databases">
        <title>The genome sequence of Ajellomyces capsulatus strain H143.</title>
        <authorList>
            <person name="Champion M."/>
            <person name="Cuomo C.A."/>
            <person name="Ma L.-J."/>
            <person name="Henn M.R."/>
            <person name="Sil A."/>
            <person name="Goldman B."/>
            <person name="Young S.K."/>
            <person name="Kodira C.D."/>
            <person name="Zeng Q."/>
            <person name="Koehrsen M."/>
            <person name="Alvarado L."/>
            <person name="Berlin A.M."/>
            <person name="Borenstein D."/>
            <person name="Chen Z."/>
            <person name="Engels R."/>
            <person name="Freedman E."/>
            <person name="Gellesch M."/>
            <person name="Goldberg J."/>
            <person name="Griggs A."/>
            <person name="Gujja S."/>
            <person name="Heiman D.I."/>
            <person name="Hepburn T.A."/>
            <person name="Howarth C."/>
            <person name="Jen D."/>
            <person name="Larson L."/>
            <person name="Lewis B."/>
            <person name="Mehta T."/>
            <person name="Park D."/>
            <person name="Pearson M."/>
            <person name="Roberts A."/>
            <person name="Saif S."/>
            <person name="Shea T.D."/>
            <person name="Shenoy N."/>
            <person name="Sisk P."/>
            <person name="Stolte C."/>
            <person name="Sykes S."/>
            <person name="Walk T."/>
            <person name="White J."/>
            <person name="Yandava C."/>
            <person name="Klein B."/>
            <person name="McEwen J.G."/>
            <person name="Puccia R."/>
            <person name="Goldman G.H."/>
            <person name="Felipe M.S."/>
            <person name="Nino-Vega G."/>
            <person name="San-Blas G."/>
            <person name="Taylor J.W."/>
            <person name="Mendoza L."/>
            <person name="Galagan J.E."/>
            <person name="Nusbaum C."/>
            <person name="Birren B.W."/>
        </authorList>
    </citation>
    <scope>NUCLEOTIDE SEQUENCE [LARGE SCALE GENOMIC DNA]</scope>
    <source>
        <strain evidence="2">H143</strain>
    </source>
</reference>
<accession>C6HI80</accession>
<dbReference type="EMBL" id="GG692428">
    <property type="protein sequence ID" value="EER40008.1"/>
    <property type="molecule type" value="Genomic_DNA"/>
</dbReference>
<dbReference type="HOGENOM" id="CLU_2209276_0_0_1"/>
<sequence>MKNNSRTRSSDCFSVWFLSTNHSSARHMDVPGLPVFRADDSTGQEPHSWRGIYAKTLHGSNFVSHKVLELASCCPSRQTAIRAEYGLKTISRGFGCSGHSGKQRFDS</sequence>
<proteinExistence type="predicted"/>
<evidence type="ECO:0000313" key="2">
    <source>
        <dbReference type="Proteomes" id="UP000002624"/>
    </source>
</evidence>
<dbReference type="Proteomes" id="UP000002624">
    <property type="component" value="Unassembled WGS sequence"/>
</dbReference>
<protein>
    <submittedName>
        <fullName evidence="1">Uncharacterized protein</fullName>
    </submittedName>
</protein>